<sequence>MAKSTASVRLRSRQAGFSLVELMISITIGLFLMAGVAALISQQSSTRTELDKSARQIENGRYAFTLLEDDIQHAGYYGQYGGAFTALSALPDPCAIDKTSVAASLALPMQGYDAPATVPAPLSACLPNANHLAGTDILVVRRLETTDTLPTPATAVAGQVYVQTTPTGTPVTAVGPDPTPATPSVYTLVQNDGVTPAALRRYIEHIYFISPCNVLAAGATTCTAAADGGKPVPTLKRLEIAVAGGASSWVTTPLVDGIENLQLDYGIDAVGKGAPAMPFATAPALADWPNIMAVQVNLLARNTEVSTFVDSTLAAKTYSMGAAGSAGPFADNFKRHVYTGIVRVINLSSRRE</sequence>
<organism evidence="2 3">
    <name type="scientific">Cupriavidus basilensis</name>
    <dbReference type="NCBI Taxonomy" id="68895"/>
    <lineage>
        <taxon>Bacteria</taxon>
        <taxon>Pseudomonadati</taxon>
        <taxon>Pseudomonadota</taxon>
        <taxon>Betaproteobacteria</taxon>
        <taxon>Burkholderiales</taxon>
        <taxon>Burkholderiaceae</taxon>
        <taxon>Cupriavidus</taxon>
    </lineage>
</organism>
<dbReference type="InterPro" id="IPR032092">
    <property type="entry name" value="PilW"/>
</dbReference>
<keyword evidence="1" id="KW-1133">Transmembrane helix</keyword>
<keyword evidence="1" id="KW-0472">Membrane</keyword>
<protein>
    <submittedName>
        <fullName evidence="2">PilW family protein</fullName>
    </submittedName>
</protein>
<reference evidence="2 3" key="1">
    <citation type="submission" date="2023-03" db="EMBL/GenBank/DDBJ databases">
        <title>Draft assemblies of triclosan tolerant bacteria isolated from returned activated sludge.</title>
        <authorList>
            <person name="Van Hamelsveld S."/>
        </authorList>
    </citation>
    <scope>NUCLEOTIDE SEQUENCE [LARGE SCALE GENOMIC DNA]</scope>
    <source>
        <strain evidence="2 3">GW210010_S58</strain>
    </source>
</reference>
<dbReference type="Pfam" id="PF16074">
    <property type="entry name" value="PilW"/>
    <property type="match status" value="1"/>
</dbReference>
<dbReference type="NCBIfam" id="TIGR02532">
    <property type="entry name" value="IV_pilin_GFxxxE"/>
    <property type="match status" value="1"/>
</dbReference>
<comment type="caution">
    <text evidence="2">The sequence shown here is derived from an EMBL/GenBank/DDBJ whole genome shotgun (WGS) entry which is preliminary data.</text>
</comment>
<dbReference type="Pfam" id="PF07963">
    <property type="entry name" value="N_methyl"/>
    <property type="match status" value="1"/>
</dbReference>
<evidence type="ECO:0000256" key="1">
    <source>
        <dbReference type="SAM" id="Phobius"/>
    </source>
</evidence>
<dbReference type="PROSITE" id="PS00409">
    <property type="entry name" value="PROKAR_NTER_METHYL"/>
    <property type="match status" value="1"/>
</dbReference>
<proteinExistence type="predicted"/>
<keyword evidence="1" id="KW-0812">Transmembrane</keyword>
<dbReference type="RefSeq" id="WP_276265616.1">
    <property type="nucleotide sequence ID" value="NZ_JARJLM010000286.1"/>
</dbReference>
<accession>A0ABT6APR1</accession>
<gene>
    <name evidence="2" type="ORF">P3W85_16875</name>
</gene>
<keyword evidence="3" id="KW-1185">Reference proteome</keyword>
<dbReference type="EMBL" id="JARJLM010000286">
    <property type="protein sequence ID" value="MDF3834619.1"/>
    <property type="molecule type" value="Genomic_DNA"/>
</dbReference>
<dbReference type="InterPro" id="IPR012902">
    <property type="entry name" value="N_methyl_site"/>
</dbReference>
<feature type="transmembrane region" description="Helical" evidence="1">
    <location>
        <begin position="20"/>
        <end position="40"/>
    </location>
</feature>
<name>A0ABT6APR1_9BURK</name>
<dbReference type="Proteomes" id="UP001216674">
    <property type="component" value="Unassembled WGS sequence"/>
</dbReference>
<evidence type="ECO:0000313" key="2">
    <source>
        <dbReference type="EMBL" id="MDF3834619.1"/>
    </source>
</evidence>
<evidence type="ECO:0000313" key="3">
    <source>
        <dbReference type="Proteomes" id="UP001216674"/>
    </source>
</evidence>